<proteinExistence type="predicted"/>
<evidence type="ECO:0000313" key="4">
    <source>
        <dbReference type="Proteomes" id="UP001589647"/>
    </source>
</evidence>
<feature type="domain" description="HTH merR-type" evidence="2">
    <location>
        <begin position="1"/>
        <end position="69"/>
    </location>
</feature>
<dbReference type="CDD" id="cd00592">
    <property type="entry name" value="HTH_MerR-like"/>
    <property type="match status" value="1"/>
</dbReference>
<reference evidence="3 4" key="1">
    <citation type="submission" date="2024-09" db="EMBL/GenBank/DDBJ databases">
        <authorList>
            <person name="Sun Q."/>
            <person name="Mori K."/>
        </authorList>
    </citation>
    <scope>NUCLEOTIDE SEQUENCE [LARGE SCALE GENOMIC DNA]</scope>
    <source>
        <strain evidence="3 4">CCM 3426</strain>
    </source>
</reference>
<protein>
    <submittedName>
        <fullName evidence="3">MerR family transcriptional regulator</fullName>
    </submittedName>
</protein>
<dbReference type="PANTHER" id="PTHR30204:SF93">
    <property type="entry name" value="HTH MERR-TYPE DOMAIN-CONTAINING PROTEIN"/>
    <property type="match status" value="1"/>
</dbReference>
<keyword evidence="1" id="KW-0238">DNA-binding</keyword>
<dbReference type="Pfam" id="PF13411">
    <property type="entry name" value="MerR_1"/>
    <property type="match status" value="1"/>
</dbReference>
<dbReference type="InterPro" id="IPR047057">
    <property type="entry name" value="MerR_fam"/>
</dbReference>
<dbReference type="PROSITE" id="PS50937">
    <property type="entry name" value="HTH_MERR_2"/>
    <property type="match status" value="1"/>
</dbReference>
<dbReference type="SUPFAM" id="SSF46955">
    <property type="entry name" value="Putative DNA-binding domain"/>
    <property type="match status" value="1"/>
</dbReference>
<evidence type="ECO:0000256" key="1">
    <source>
        <dbReference type="ARBA" id="ARBA00023125"/>
    </source>
</evidence>
<dbReference type="PANTHER" id="PTHR30204">
    <property type="entry name" value="REDOX-CYCLING DRUG-SENSING TRANSCRIPTIONAL ACTIVATOR SOXR"/>
    <property type="match status" value="1"/>
</dbReference>
<comment type="caution">
    <text evidence="3">The sequence shown here is derived from an EMBL/GenBank/DDBJ whole genome shotgun (WGS) entry which is preliminary data.</text>
</comment>
<evidence type="ECO:0000313" key="3">
    <source>
        <dbReference type="EMBL" id="MFB9207468.1"/>
    </source>
</evidence>
<dbReference type="Gene3D" id="1.10.1660.10">
    <property type="match status" value="1"/>
</dbReference>
<evidence type="ECO:0000259" key="2">
    <source>
        <dbReference type="PROSITE" id="PS50937"/>
    </source>
</evidence>
<dbReference type="PRINTS" id="PR00040">
    <property type="entry name" value="HTHMERR"/>
</dbReference>
<dbReference type="InterPro" id="IPR009061">
    <property type="entry name" value="DNA-bd_dom_put_sf"/>
</dbReference>
<dbReference type="Proteomes" id="UP001589647">
    <property type="component" value="Unassembled WGS sequence"/>
</dbReference>
<organism evidence="3 4">
    <name type="scientific">Nonomuraea spiralis</name>
    <dbReference type="NCBI Taxonomy" id="46182"/>
    <lineage>
        <taxon>Bacteria</taxon>
        <taxon>Bacillati</taxon>
        <taxon>Actinomycetota</taxon>
        <taxon>Actinomycetes</taxon>
        <taxon>Streptosporangiales</taxon>
        <taxon>Streptosporangiaceae</taxon>
        <taxon>Nonomuraea</taxon>
    </lineage>
</organism>
<dbReference type="InterPro" id="IPR000551">
    <property type="entry name" value="MerR-type_HTH_dom"/>
</dbReference>
<dbReference type="RefSeq" id="WP_189653585.1">
    <property type="nucleotide sequence ID" value="NZ_BMRC01000044.1"/>
</dbReference>
<sequence length="253" mass="27623">MRIGELAALVGVSTRTVRYYHHLGLLPEPERLPNGYREYRMRDAVRLARVRHLAGLGLSLEELRDALSGDRGADFRGADFREALRELDDDLARQQEAIAARRARLAALLAQPELSPDSMMSPDAADVLRDLGSGGSVFGAFDHELLTLATVLSDEEGQANLAELMRPMTEPGKLDAGHALYRRLDELADAEAGDERVGPLAEEMAAHVPDELAGMMPSGPAAELSWMEAMTGELSPAQAEVLRLVFTKLKERA</sequence>
<accession>A0ABV5ITS6</accession>
<dbReference type="SMART" id="SM00422">
    <property type="entry name" value="HTH_MERR"/>
    <property type="match status" value="1"/>
</dbReference>
<name>A0ABV5ITS6_9ACTN</name>
<keyword evidence="4" id="KW-1185">Reference proteome</keyword>
<gene>
    <name evidence="3" type="ORF">ACFFV7_40215</name>
</gene>
<dbReference type="EMBL" id="JBHMEI010000056">
    <property type="protein sequence ID" value="MFB9207468.1"/>
    <property type="molecule type" value="Genomic_DNA"/>
</dbReference>